<name>A0A5C0F2N2_NITAL</name>
<protein>
    <submittedName>
        <fullName evidence="1">ATP synthase CF0 subunit I</fullName>
    </submittedName>
</protein>
<dbReference type="AlphaFoldDB" id="A0A5C0F2N2"/>
<dbReference type="EMBL" id="MN065498">
    <property type="protein sequence ID" value="QEI59616.1"/>
    <property type="molecule type" value="Genomic_DNA"/>
</dbReference>
<geneLocation type="plastid" evidence="1"/>
<reference evidence="1" key="1">
    <citation type="submission" date="2019-06" db="EMBL/GenBank/DDBJ databases">
        <authorList>
            <person name="Grosvenor D.A."/>
            <person name="Keepers K.G."/>
            <person name="Pogoda C.S."/>
            <person name="Kane N.C."/>
            <person name="Kociolek J.P."/>
        </authorList>
    </citation>
    <scope>NUCLEOTIDE SEQUENCE</scope>
</reference>
<keyword evidence="1" id="KW-0934">Plastid</keyword>
<dbReference type="RefSeq" id="YP_009695289.1">
    <property type="nucleotide sequence ID" value="NC_044785.1"/>
</dbReference>
<organism evidence="1">
    <name type="scientific">Nitzschia alba</name>
    <name type="common">Marine diatom</name>
    <dbReference type="NCBI Taxonomy" id="2858"/>
    <lineage>
        <taxon>Eukaryota</taxon>
        <taxon>Sar</taxon>
        <taxon>Stramenopiles</taxon>
        <taxon>Ochrophyta</taxon>
        <taxon>Bacillariophyta</taxon>
        <taxon>Bacillariophyceae</taxon>
        <taxon>Bacillariophycidae</taxon>
        <taxon>Bacillariales</taxon>
        <taxon>Bacillariaceae</taxon>
        <taxon>Nitzschia</taxon>
    </lineage>
</organism>
<gene>
    <name evidence="1" type="primary">atpF</name>
</gene>
<sequence length="146" mass="17547">MNFYMIIQYSTLNFFLSKIIETGSINIFLLLLVIIHFLKDPLIFYLKNRKKNIIKKIRYSKVFLYTARQKNIQIQQEILQIFFILIHFKLDISLKRKFLFKGMLIQIKKVFSQNLKKILKVINLEQQKILLNIKQQIVSIIILEGI</sequence>
<proteinExistence type="predicted"/>
<evidence type="ECO:0000313" key="1">
    <source>
        <dbReference type="EMBL" id="QEI59616.1"/>
    </source>
</evidence>
<dbReference type="GeneID" id="41826807"/>
<accession>A0A5C0F2N2</accession>